<proteinExistence type="predicted"/>
<dbReference type="KEGG" id="fhl:OE105_00695"/>
<reference evidence="2" key="1">
    <citation type="submission" date="2022-09" db="EMBL/GenBank/DDBJ databases">
        <title>Complete Genomes of Fervidibacillus albus and Fervidibacillus halotolerans isolated from tidal flat sediments.</title>
        <authorList>
            <person name="Kwon K.K."/>
            <person name="Yang S.-H."/>
            <person name="Park M.J."/>
            <person name="Oh H.-M."/>
        </authorList>
    </citation>
    <scope>NUCLEOTIDE SEQUENCE</scope>
    <source>
        <strain evidence="2">MEBiC13594</strain>
    </source>
</reference>
<evidence type="ECO:0000256" key="1">
    <source>
        <dbReference type="SAM" id="Phobius"/>
    </source>
</evidence>
<feature type="transmembrane region" description="Helical" evidence="1">
    <location>
        <begin position="6"/>
        <end position="39"/>
    </location>
</feature>
<keyword evidence="1" id="KW-0472">Membrane</keyword>
<protein>
    <submittedName>
        <fullName evidence="2">Uncharacterized protein</fullName>
    </submittedName>
</protein>
<evidence type="ECO:0000313" key="2">
    <source>
        <dbReference type="EMBL" id="WAA12695.1"/>
    </source>
</evidence>
<accession>A0A9E8M0J4</accession>
<keyword evidence="1" id="KW-1133">Transmembrane helix</keyword>
<keyword evidence="1" id="KW-0812">Transmembrane</keyword>
<organism evidence="2 3">
    <name type="scientific">Fervidibacillus halotolerans</name>
    <dbReference type="NCBI Taxonomy" id="2980027"/>
    <lineage>
        <taxon>Bacteria</taxon>
        <taxon>Bacillati</taxon>
        <taxon>Bacillota</taxon>
        <taxon>Bacilli</taxon>
        <taxon>Bacillales</taxon>
        <taxon>Bacillaceae</taxon>
        <taxon>Fervidibacillus</taxon>
    </lineage>
</organism>
<name>A0A9E8M0J4_9BACI</name>
<dbReference type="RefSeq" id="WP_275420824.1">
    <property type="nucleotide sequence ID" value="NZ_CP106877.1"/>
</dbReference>
<gene>
    <name evidence="2" type="ORF">OE105_00695</name>
</gene>
<dbReference type="EMBL" id="CP106877">
    <property type="protein sequence ID" value="WAA12695.1"/>
    <property type="molecule type" value="Genomic_DNA"/>
</dbReference>
<keyword evidence="3" id="KW-1185">Reference proteome</keyword>
<dbReference type="AlphaFoldDB" id="A0A9E8M0J4"/>
<evidence type="ECO:0000313" key="3">
    <source>
        <dbReference type="Proteomes" id="UP001164726"/>
    </source>
</evidence>
<sequence length="68" mass="8095">MNKWLWYFLVLIALSLLVFSFIKGNAILAIIAFLLAMFLKRYYQSIPLPRSIQERIDYSQEQKSKSHK</sequence>
<dbReference type="Proteomes" id="UP001164726">
    <property type="component" value="Chromosome"/>
</dbReference>